<evidence type="ECO:0000256" key="12">
    <source>
        <dbReference type="ARBA" id="ARBA00023006"/>
    </source>
</evidence>
<evidence type="ECO:0000256" key="7">
    <source>
        <dbReference type="ARBA" id="ARBA00022448"/>
    </source>
</evidence>
<feature type="transmembrane region" description="Helical" evidence="19">
    <location>
        <begin position="268"/>
        <end position="290"/>
    </location>
</feature>
<dbReference type="PANTHER" id="PTHR15071">
    <property type="entry name" value="MANNOSE-6-PHOSPHATE RECEPTOR FAMILY MEMBER"/>
    <property type="match status" value="1"/>
</dbReference>
<keyword evidence="12" id="KW-0072">Autophagy</keyword>
<keyword evidence="10" id="KW-0653">Protein transport</keyword>
<evidence type="ECO:0000256" key="9">
    <source>
        <dbReference type="ARBA" id="ARBA00022729"/>
    </source>
</evidence>
<evidence type="ECO:0000256" key="19">
    <source>
        <dbReference type="SAM" id="Phobius"/>
    </source>
</evidence>
<dbReference type="GO" id="GO:0006914">
    <property type="term" value="P:autophagy"/>
    <property type="evidence" value="ECO:0007669"/>
    <property type="project" value="UniProtKB-KW"/>
</dbReference>
<keyword evidence="15 19" id="KW-0472">Membrane</keyword>
<sequence>MPSLQHSASALLLLPAAISAVTFDCSHVRVDKQSFDLSELGGPKTVHFQQYLPPSVSNTTYTVDICAPLPRTKGVPKTDECPNGARVCSIEQIYNQADDSSTIGKVIPIAGEFSVNHGTPLNPKVTRLKGSSSHEDSKKEGLRVELEGGKYPMTKDGQPQKAIIEFHCNKDLTGNEGFEEDAESMLDMATYGNLTRRADDDDEDDPEPPELPDLDKGKSLEFISYKTEEDMGEDKGVLRLKWNTRFACEGQAGKPSGGSSKGGSHWGFFTWFIIILFLLTAAYIIFGSWLNYNRYGARGWDLLPHGDTIRDVPYIVKEWAGDMVDRMKGSDSRGGYSAV</sequence>
<evidence type="ECO:0000256" key="3">
    <source>
        <dbReference type="ARBA" id="ARBA00004472"/>
    </source>
</evidence>
<feature type="compositionally biased region" description="Acidic residues" evidence="18">
    <location>
        <begin position="200"/>
        <end position="212"/>
    </location>
</feature>
<evidence type="ECO:0000256" key="15">
    <source>
        <dbReference type="ARBA" id="ARBA00023136"/>
    </source>
</evidence>
<dbReference type="InterPro" id="IPR018939">
    <property type="entry name" value="Autophagy-rel_prot_27"/>
</dbReference>
<dbReference type="Proteomes" id="UP000269276">
    <property type="component" value="Unassembled WGS sequence"/>
</dbReference>
<dbReference type="PANTHER" id="PTHR15071:SF13">
    <property type="entry name" value="AUTOPHAGY-RELATED PROTEIN 27"/>
    <property type="match status" value="1"/>
</dbReference>
<evidence type="ECO:0000256" key="20">
    <source>
        <dbReference type="SAM" id="SignalP"/>
    </source>
</evidence>
<evidence type="ECO:0000256" key="1">
    <source>
        <dbReference type="ARBA" id="ARBA00004304"/>
    </source>
</evidence>
<name>A0A3M7ERY4_HORWE</name>
<evidence type="ECO:0000256" key="8">
    <source>
        <dbReference type="ARBA" id="ARBA00022692"/>
    </source>
</evidence>
<feature type="chain" id="PRO_5018248800" description="Autophagy-related protein 27" evidence="20">
    <location>
        <begin position="21"/>
        <end position="339"/>
    </location>
</feature>
<evidence type="ECO:0000256" key="2">
    <source>
        <dbReference type="ARBA" id="ARBA00004358"/>
    </source>
</evidence>
<dbReference type="GO" id="GO:0031966">
    <property type="term" value="C:mitochondrial membrane"/>
    <property type="evidence" value="ECO:0007669"/>
    <property type="project" value="UniProtKB-SubCell"/>
</dbReference>
<dbReference type="Pfam" id="PF09451">
    <property type="entry name" value="ATG27"/>
    <property type="match status" value="1"/>
</dbReference>
<dbReference type="InterPro" id="IPR044865">
    <property type="entry name" value="MRH_dom"/>
</dbReference>
<dbReference type="PROSITE" id="PS51914">
    <property type="entry name" value="MRH"/>
    <property type="match status" value="1"/>
</dbReference>
<dbReference type="GO" id="GO:0015031">
    <property type="term" value="P:protein transport"/>
    <property type="evidence" value="ECO:0007669"/>
    <property type="project" value="UniProtKB-KW"/>
</dbReference>
<protein>
    <recommendedName>
        <fullName evidence="6">Autophagy-related protein 27</fullName>
    </recommendedName>
</protein>
<dbReference type="SUPFAM" id="SSF50911">
    <property type="entry name" value="Mannose 6-phosphate receptor domain"/>
    <property type="match status" value="1"/>
</dbReference>
<keyword evidence="14" id="KW-0496">Mitochondrion</keyword>
<dbReference type="GO" id="GO:0034045">
    <property type="term" value="C:phagophore assembly site membrane"/>
    <property type="evidence" value="ECO:0007669"/>
    <property type="project" value="UniProtKB-SubCell"/>
</dbReference>
<keyword evidence="17" id="KW-0968">Cytoplasmic vesicle</keyword>
<evidence type="ECO:0000256" key="5">
    <source>
        <dbReference type="ARBA" id="ARBA00005363"/>
    </source>
</evidence>
<feature type="signal peptide" evidence="20">
    <location>
        <begin position="1"/>
        <end position="20"/>
    </location>
</feature>
<accession>A0A3M7ERY4</accession>
<dbReference type="GO" id="GO:0030659">
    <property type="term" value="C:cytoplasmic vesicle membrane"/>
    <property type="evidence" value="ECO:0007669"/>
    <property type="project" value="UniProtKB-SubCell"/>
</dbReference>
<keyword evidence="11 19" id="KW-1133">Transmembrane helix</keyword>
<evidence type="ECO:0000256" key="18">
    <source>
        <dbReference type="SAM" id="MobiDB-lite"/>
    </source>
</evidence>
<dbReference type="VEuPathDB" id="FungiDB:BTJ68_06893"/>
<comment type="subcellular location">
    <subcellularLocation>
        <location evidence="2">Cytoplasmic vesicle membrane</location>
        <topology evidence="2">Single-pass type I membrane protein</topology>
    </subcellularLocation>
    <subcellularLocation>
        <location evidence="4">Golgi apparatus membrane</location>
        <topology evidence="4">Single-pass type I membrane protein</topology>
    </subcellularLocation>
    <subcellularLocation>
        <location evidence="1">Mitochondrion membrane</location>
        <topology evidence="1">Single-pass membrane protein</topology>
    </subcellularLocation>
    <subcellularLocation>
        <location evidence="3">Preautophagosomal structure membrane</location>
        <topology evidence="3">Single-pass type I membrane protein</topology>
    </subcellularLocation>
</comment>
<evidence type="ECO:0000256" key="4">
    <source>
        <dbReference type="ARBA" id="ARBA00004614"/>
    </source>
</evidence>
<keyword evidence="16" id="KW-1015">Disulfide bond</keyword>
<feature type="region of interest" description="Disordered" evidence="18">
    <location>
        <begin position="196"/>
        <end position="216"/>
    </location>
</feature>
<evidence type="ECO:0000256" key="14">
    <source>
        <dbReference type="ARBA" id="ARBA00023128"/>
    </source>
</evidence>
<comment type="caution">
    <text evidence="22">The sequence shown here is derived from an EMBL/GenBank/DDBJ whole genome shotgun (WGS) entry which is preliminary data.</text>
</comment>
<keyword evidence="8 19" id="KW-0812">Transmembrane</keyword>
<evidence type="ECO:0000313" key="23">
    <source>
        <dbReference type="Proteomes" id="UP000269276"/>
    </source>
</evidence>
<keyword evidence="9 20" id="KW-0732">Signal</keyword>
<organism evidence="22 23">
    <name type="scientific">Hortaea werneckii</name>
    <name type="common">Black yeast</name>
    <name type="synonym">Cladosporium werneckii</name>
    <dbReference type="NCBI Taxonomy" id="91943"/>
    <lineage>
        <taxon>Eukaryota</taxon>
        <taxon>Fungi</taxon>
        <taxon>Dikarya</taxon>
        <taxon>Ascomycota</taxon>
        <taxon>Pezizomycotina</taxon>
        <taxon>Dothideomycetes</taxon>
        <taxon>Dothideomycetidae</taxon>
        <taxon>Mycosphaerellales</taxon>
        <taxon>Teratosphaeriaceae</taxon>
        <taxon>Hortaea</taxon>
    </lineage>
</organism>
<feature type="domain" description="MRH" evidence="21">
    <location>
        <begin position="23"/>
        <end position="250"/>
    </location>
</feature>
<evidence type="ECO:0000256" key="10">
    <source>
        <dbReference type="ARBA" id="ARBA00022927"/>
    </source>
</evidence>
<evidence type="ECO:0000256" key="16">
    <source>
        <dbReference type="ARBA" id="ARBA00023157"/>
    </source>
</evidence>
<evidence type="ECO:0000259" key="21">
    <source>
        <dbReference type="PROSITE" id="PS51914"/>
    </source>
</evidence>
<dbReference type="InterPro" id="IPR009011">
    <property type="entry name" value="Man6P_isomerase_rcpt-bd_dom_sf"/>
</dbReference>
<evidence type="ECO:0000256" key="6">
    <source>
        <dbReference type="ARBA" id="ARBA00013776"/>
    </source>
</evidence>
<dbReference type="GO" id="GO:0000139">
    <property type="term" value="C:Golgi membrane"/>
    <property type="evidence" value="ECO:0007669"/>
    <property type="project" value="UniProtKB-SubCell"/>
</dbReference>
<dbReference type="EMBL" id="QWIP01000002">
    <property type="protein sequence ID" value="RMY79348.1"/>
    <property type="molecule type" value="Genomic_DNA"/>
</dbReference>
<dbReference type="AlphaFoldDB" id="A0A3M7ERY4"/>
<keyword evidence="13" id="KW-0333">Golgi apparatus</keyword>
<evidence type="ECO:0000256" key="13">
    <source>
        <dbReference type="ARBA" id="ARBA00023034"/>
    </source>
</evidence>
<evidence type="ECO:0000256" key="17">
    <source>
        <dbReference type="ARBA" id="ARBA00023329"/>
    </source>
</evidence>
<dbReference type="OrthoDB" id="29460at2759"/>
<proteinExistence type="inferred from homology"/>
<keyword evidence="7" id="KW-0813">Transport</keyword>
<comment type="similarity">
    <text evidence="5">Belongs to the ATG27 family.</text>
</comment>
<evidence type="ECO:0000313" key="22">
    <source>
        <dbReference type="EMBL" id="RMY79348.1"/>
    </source>
</evidence>
<dbReference type="Gene3D" id="2.70.130.10">
    <property type="entry name" value="Mannose-6-phosphate receptor binding domain"/>
    <property type="match status" value="1"/>
</dbReference>
<evidence type="ECO:0000256" key="11">
    <source>
        <dbReference type="ARBA" id="ARBA00022989"/>
    </source>
</evidence>
<gene>
    <name evidence="22" type="ORF">D0863_00101</name>
</gene>
<reference evidence="22 23" key="1">
    <citation type="journal article" date="2018" name="BMC Genomics">
        <title>Genomic evidence for intraspecific hybridization in a clonal and extremely halotolerant yeast.</title>
        <authorList>
            <person name="Gostincar C."/>
            <person name="Stajich J.E."/>
            <person name="Zupancic J."/>
            <person name="Zalar P."/>
            <person name="Gunde-Cimerman N."/>
        </authorList>
    </citation>
    <scope>NUCLEOTIDE SEQUENCE [LARGE SCALE GENOMIC DNA]</scope>
    <source>
        <strain evidence="22 23">EXF-2682</strain>
    </source>
</reference>